<comment type="caution">
    <text evidence="1">The sequence shown here is derived from an EMBL/GenBank/DDBJ whole genome shotgun (WGS) entry which is preliminary data.</text>
</comment>
<organism evidence="1 2">
    <name type="scientific">Rhipicephalus microplus</name>
    <name type="common">Cattle tick</name>
    <name type="synonym">Boophilus microplus</name>
    <dbReference type="NCBI Taxonomy" id="6941"/>
    <lineage>
        <taxon>Eukaryota</taxon>
        <taxon>Metazoa</taxon>
        <taxon>Ecdysozoa</taxon>
        <taxon>Arthropoda</taxon>
        <taxon>Chelicerata</taxon>
        <taxon>Arachnida</taxon>
        <taxon>Acari</taxon>
        <taxon>Parasitiformes</taxon>
        <taxon>Ixodida</taxon>
        <taxon>Ixodoidea</taxon>
        <taxon>Ixodidae</taxon>
        <taxon>Rhipicephalinae</taxon>
        <taxon>Rhipicephalus</taxon>
        <taxon>Boophilus</taxon>
    </lineage>
</organism>
<dbReference type="AlphaFoldDB" id="A0A9J6D6I9"/>
<evidence type="ECO:0000313" key="1">
    <source>
        <dbReference type="EMBL" id="KAH8009699.1"/>
    </source>
</evidence>
<name>A0A9J6D6I9_RHIMP</name>
<dbReference type="EMBL" id="JABSTU010000011">
    <property type="protein sequence ID" value="KAH8009699.1"/>
    <property type="molecule type" value="Genomic_DNA"/>
</dbReference>
<keyword evidence="2" id="KW-1185">Reference proteome</keyword>
<sequence length="194" mass="21795">MMTGMKDTPWQTLHVVNRAGEKQPLEDYCCTSKLEDELKNEDQATANVEKVKGSRTHDGSYGICDKIDHDEHVPVISQVMMSAKESADSLRTINNDQFGQLVTGASCPPMFPVVSSSLGAQVGHQNFILLSFGVPDNAVTKQGDGRLKTKVKMLFLPLKLKRRVLEKEQQRNRQCVYQPRKLLIKNITAEHRES</sequence>
<accession>A0A9J6D6I9</accession>
<reference evidence="1" key="1">
    <citation type="journal article" date="2020" name="Cell">
        <title>Large-Scale Comparative Analyses of Tick Genomes Elucidate Their Genetic Diversity and Vector Capacities.</title>
        <authorList>
            <consortium name="Tick Genome and Microbiome Consortium (TIGMIC)"/>
            <person name="Jia N."/>
            <person name="Wang J."/>
            <person name="Shi W."/>
            <person name="Du L."/>
            <person name="Sun Y."/>
            <person name="Zhan W."/>
            <person name="Jiang J.F."/>
            <person name="Wang Q."/>
            <person name="Zhang B."/>
            <person name="Ji P."/>
            <person name="Bell-Sakyi L."/>
            <person name="Cui X.M."/>
            <person name="Yuan T.T."/>
            <person name="Jiang B.G."/>
            <person name="Yang W.F."/>
            <person name="Lam T.T."/>
            <person name="Chang Q.C."/>
            <person name="Ding S.J."/>
            <person name="Wang X.J."/>
            <person name="Zhu J.G."/>
            <person name="Ruan X.D."/>
            <person name="Zhao L."/>
            <person name="Wei J.T."/>
            <person name="Ye R.Z."/>
            <person name="Que T.C."/>
            <person name="Du C.H."/>
            <person name="Zhou Y.H."/>
            <person name="Cheng J.X."/>
            <person name="Dai P.F."/>
            <person name="Guo W.B."/>
            <person name="Han X.H."/>
            <person name="Huang E.J."/>
            <person name="Li L.F."/>
            <person name="Wei W."/>
            <person name="Gao Y.C."/>
            <person name="Liu J.Z."/>
            <person name="Shao H.Z."/>
            <person name="Wang X."/>
            <person name="Wang C.C."/>
            <person name="Yang T.C."/>
            <person name="Huo Q.B."/>
            <person name="Li W."/>
            <person name="Chen H.Y."/>
            <person name="Chen S.E."/>
            <person name="Zhou L.G."/>
            <person name="Ni X.B."/>
            <person name="Tian J.H."/>
            <person name="Sheng Y."/>
            <person name="Liu T."/>
            <person name="Pan Y.S."/>
            <person name="Xia L.Y."/>
            <person name="Li J."/>
            <person name="Zhao F."/>
            <person name="Cao W.C."/>
        </authorList>
    </citation>
    <scope>NUCLEOTIDE SEQUENCE</scope>
    <source>
        <strain evidence="1">Rmic-2018</strain>
    </source>
</reference>
<protein>
    <submittedName>
        <fullName evidence="1">Uncharacterized protein</fullName>
    </submittedName>
</protein>
<proteinExistence type="predicted"/>
<dbReference type="Proteomes" id="UP000821866">
    <property type="component" value="Chromosome 9"/>
</dbReference>
<gene>
    <name evidence="1" type="ORF">HPB51_019010</name>
</gene>
<evidence type="ECO:0000313" key="2">
    <source>
        <dbReference type="Proteomes" id="UP000821866"/>
    </source>
</evidence>
<reference evidence="1" key="2">
    <citation type="submission" date="2021-09" db="EMBL/GenBank/DDBJ databases">
        <authorList>
            <person name="Jia N."/>
            <person name="Wang J."/>
            <person name="Shi W."/>
            <person name="Du L."/>
            <person name="Sun Y."/>
            <person name="Zhan W."/>
            <person name="Jiang J."/>
            <person name="Wang Q."/>
            <person name="Zhang B."/>
            <person name="Ji P."/>
            <person name="Sakyi L.B."/>
            <person name="Cui X."/>
            <person name="Yuan T."/>
            <person name="Jiang B."/>
            <person name="Yang W."/>
            <person name="Lam T.T.-Y."/>
            <person name="Chang Q."/>
            <person name="Ding S."/>
            <person name="Wang X."/>
            <person name="Zhu J."/>
            <person name="Ruan X."/>
            <person name="Zhao L."/>
            <person name="Wei J."/>
            <person name="Que T."/>
            <person name="Du C."/>
            <person name="Cheng J."/>
            <person name="Dai P."/>
            <person name="Han X."/>
            <person name="Huang E."/>
            <person name="Gao Y."/>
            <person name="Liu J."/>
            <person name="Shao H."/>
            <person name="Ye R."/>
            <person name="Li L."/>
            <person name="Wei W."/>
            <person name="Wang X."/>
            <person name="Wang C."/>
            <person name="Huo Q."/>
            <person name="Li W."/>
            <person name="Guo W."/>
            <person name="Chen H."/>
            <person name="Chen S."/>
            <person name="Zhou L."/>
            <person name="Zhou L."/>
            <person name="Ni X."/>
            <person name="Tian J."/>
            <person name="Zhou Y."/>
            <person name="Sheng Y."/>
            <person name="Liu T."/>
            <person name="Pan Y."/>
            <person name="Xia L."/>
            <person name="Li J."/>
            <person name="Zhao F."/>
            <person name="Cao W."/>
        </authorList>
    </citation>
    <scope>NUCLEOTIDE SEQUENCE</scope>
    <source>
        <strain evidence="1">Rmic-2018</strain>
        <tissue evidence="1">Larvae</tissue>
    </source>
</reference>